<feature type="domain" description="Fibrinogen C-terminal" evidence="3">
    <location>
        <begin position="27"/>
        <end position="243"/>
    </location>
</feature>
<dbReference type="PANTHER" id="PTHR19143:SF327">
    <property type="entry name" value="FI21813P1-RELATED"/>
    <property type="match status" value="1"/>
</dbReference>
<dbReference type="Proteomes" id="UP001652661">
    <property type="component" value="Chromosome 2R"/>
</dbReference>
<dbReference type="GO" id="GO:0005615">
    <property type="term" value="C:extracellular space"/>
    <property type="evidence" value="ECO:0007669"/>
    <property type="project" value="TreeGrafter"/>
</dbReference>
<keyword evidence="2" id="KW-0732">Signal</keyword>
<dbReference type="Pfam" id="PF00147">
    <property type="entry name" value="Fibrinogen_C"/>
    <property type="match status" value="1"/>
</dbReference>
<dbReference type="RefSeq" id="XP_017032915.1">
    <property type="nucleotide sequence ID" value="XM_017177426.3"/>
</dbReference>
<feature type="signal peptide" evidence="2">
    <location>
        <begin position="1"/>
        <end position="21"/>
    </location>
</feature>
<protein>
    <submittedName>
        <fullName evidence="5">Ryncolin-4-like</fullName>
    </submittedName>
</protein>
<evidence type="ECO:0000313" key="4">
    <source>
        <dbReference type="Proteomes" id="UP001652661"/>
    </source>
</evidence>
<dbReference type="PANTHER" id="PTHR19143">
    <property type="entry name" value="FIBRINOGEN/TENASCIN/ANGIOPOEITIN"/>
    <property type="match status" value="1"/>
</dbReference>
<dbReference type="InterPro" id="IPR014716">
    <property type="entry name" value="Fibrinogen_a/b/g_C_1"/>
</dbReference>
<dbReference type="GeneID" id="108082125"/>
<dbReference type="PROSITE" id="PS00514">
    <property type="entry name" value="FIBRINOGEN_C_1"/>
    <property type="match status" value="1"/>
</dbReference>
<dbReference type="AlphaFoldDB" id="A0A6P4IWH0"/>
<dbReference type="Gene3D" id="3.90.215.10">
    <property type="entry name" value="Gamma Fibrinogen, chain A, domain 1"/>
    <property type="match status" value="1"/>
</dbReference>
<organism evidence="4 5">
    <name type="scientific">Drosophila kikkawai</name>
    <name type="common">Fruit fly</name>
    <dbReference type="NCBI Taxonomy" id="30033"/>
    <lineage>
        <taxon>Eukaryota</taxon>
        <taxon>Metazoa</taxon>
        <taxon>Ecdysozoa</taxon>
        <taxon>Arthropoda</taxon>
        <taxon>Hexapoda</taxon>
        <taxon>Insecta</taxon>
        <taxon>Pterygota</taxon>
        <taxon>Neoptera</taxon>
        <taxon>Endopterygota</taxon>
        <taxon>Diptera</taxon>
        <taxon>Brachycera</taxon>
        <taxon>Muscomorpha</taxon>
        <taxon>Ephydroidea</taxon>
        <taxon>Drosophilidae</taxon>
        <taxon>Drosophila</taxon>
        <taxon>Sophophora</taxon>
    </lineage>
</organism>
<sequence>MKAICFVLAAFSLALVSVASAEIVEAEPFAKTYSSCKALSPKKSGVQKIKVGKDTFEVYCEEGINGKGWLVIQRRVSVEENFFRNWTSYQTGFGDLKGNFFLGLDKLNKITALEPQELFIQLVDFNNTSRYAQYDLFSVGNVYSNYSLTQLGNYSGTAGDSLRYHVGQSFSTFDKDNDQSYVNCAAKFKGAWWYRDCLNSNLNGAYLGGNYTDPDLYGSGIVWADWKGASYSYKTVNIMVRPK</sequence>
<dbReference type="SUPFAM" id="SSF56496">
    <property type="entry name" value="Fibrinogen C-terminal domain-like"/>
    <property type="match status" value="1"/>
</dbReference>
<dbReference type="InterPro" id="IPR002181">
    <property type="entry name" value="Fibrinogen_a/b/g_C_dom"/>
</dbReference>
<evidence type="ECO:0000313" key="5">
    <source>
        <dbReference type="RefSeq" id="XP_017032915.1"/>
    </source>
</evidence>
<dbReference type="InterPro" id="IPR036056">
    <property type="entry name" value="Fibrinogen-like_C"/>
</dbReference>
<accession>A0A6P4IWH0</accession>
<reference evidence="4" key="1">
    <citation type="submission" date="2025-05" db="UniProtKB">
        <authorList>
            <consortium name="RefSeq"/>
        </authorList>
    </citation>
    <scope>NUCLEOTIDE SEQUENCE [LARGE SCALE GENOMIC DNA]</scope>
    <source>
        <strain evidence="4">14028-0561.14</strain>
    </source>
</reference>
<evidence type="ECO:0000256" key="1">
    <source>
        <dbReference type="ARBA" id="ARBA00023157"/>
    </source>
</evidence>
<dbReference type="InterPro" id="IPR050373">
    <property type="entry name" value="Fibrinogen_C-term_domain"/>
</dbReference>
<dbReference type="InterPro" id="IPR020837">
    <property type="entry name" value="Fibrinogen_CS"/>
</dbReference>
<dbReference type="OMA" id="TGWLVIQ"/>
<dbReference type="OrthoDB" id="6145874at2759"/>
<proteinExistence type="predicted"/>
<keyword evidence="1" id="KW-1015">Disulfide bond</keyword>
<gene>
    <name evidence="5" type="primary">LOC108082125</name>
</gene>
<dbReference type="PROSITE" id="PS51406">
    <property type="entry name" value="FIBRINOGEN_C_2"/>
    <property type="match status" value="1"/>
</dbReference>
<reference evidence="5" key="2">
    <citation type="submission" date="2025-08" db="UniProtKB">
        <authorList>
            <consortium name="RefSeq"/>
        </authorList>
    </citation>
    <scope>IDENTIFICATION</scope>
    <source>
        <strain evidence="5">14028-0561.14</strain>
        <tissue evidence="5">Whole fly</tissue>
    </source>
</reference>
<dbReference type="SMART" id="SM00186">
    <property type="entry name" value="FBG"/>
    <property type="match status" value="1"/>
</dbReference>
<feature type="chain" id="PRO_5028205379" evidence="2">
    <location>
        <begin position="22"/>
        <end position="243"/>
    </location>
</feature>
<evidence type="ECO:0000256" key="2">
    <source>
        <dbReference type="SAM" id="SignalP"/>
    </source>
</evidence>
<keyword evidence="4" id="KW-1185">Reference proteome</keyword>
<evidence type="ECO:0000259" key="3">
    <source>
        <dbReference type="PROSITE" id="PS51406"/>
    </source>
</evidence>
<dbReference type="CDD" id="cd00087">
    <property type="entry name" value="FReD"/>
    <property type="match status" value="1"/>
</dbReference>
<name>A0A6P4IWH0_DROKI</name>